<reference evidence="2" key="1">
    <citation type="submission" date="2024-07" db="EMBL/GenBank/DDBJ databases">
        <authorList>
            <person name="Kim Y.J."/>
            <person name="Jeong J.Y."/>
        </authorList>
    </citation>
    <scope>NUCLEOTIDE SEQUENCE</scope>
    <source>
        <strain evidence="2">GIHE-MW2</strain>
    </source>
</reference>
<sequence>MTKTPRIKIPPEVRQFVLNRDNFQCRSCGSRENLQVDHIIPLAKGGANDLSNLQTLCSVCNSQKSDRLDPRFKRLFS</sequence>
<name>A0AAU8J8W1_9CYAN</name>
<dbReference type="PANTHER" id="PTHR33877">
    <property type="entry name" value="SLL1193 PROTEIN"/>
    <property type="match status" value="1"/>
</dbReference>
<keyword evidence="2" id="KW-0378">Hydrolase</keyword>
<dbReference type="Gene3D" id="1.10.30.50">
    <property type="match status" value="1"/>
</dbReference>
<dbReference type="SMART" id="SM00507">
    <property type="entry name" value="HNHc"/>
    <property type="match status" value="1"/>
</dbReference>
<dbReference type="AlphaFoldDB" id="A0AAU8J8W1"/>
<dbReference type="CDD" id="cd00085">
    <property type="entry name" value="HNHc"/>
    <property type="match status" value="1"/>
</dbReference>
<organism evidence="2">
    <name type="scientific">Planktothricoides raciborskii GIHE-MW2</name>
    <dbReference type="NCBI Taxonomy" id="2792601"/>
    <lineage>
        <taxon>Bacteria</taxon>
        <taxon>Bacillati</taxon>
        <taxon>Cyanobacteriota</taxon>
        <taxon>Cyanophyceae</taxon>
        <taxon>Oscillatoriophycideae</taxon>
        <taxon>Oscillatoriales</taxon>
        <taxon>Oscillatoriaceae</taxon>
        <taxon>Planktothricoides</taxon>
    </lineage>
</organism>
<accession>A0AAU8J8W1</accession>
<dbReference type="InterPro" id="IPR003615">
    <property type="entry name" value="HNH_nuc"/>
</dbReference>
<proteinExistence type="predicted"/>
<dbReference type="RefSeq" id="WP_054465473.1">
    <property type="nucleotide sequence ID" value="NZ_CP159837.1"/>
</dbReference>
<dbReference type="GO" id="GO:0004519">
    <property type="term" value="F:endonuclease activity"/>
    <property type="evidence" value="ECO:0007669"/>
    <property type="project" value="UniProtKB-KW"/>
</dbReference>
<evidence type="ECO:0000313" key="2">
    <source>
        <dbReference type="EMBL" id="XCM35572.1"/>
    </source>
</evidence>
<protein>
    <submittedName>
        <fullName evidence="2">HNH endonuclease</fullName>
    </submittedName>
</protein>
<dbReference type="InterPro" id="IPR029471">
    <property type="entry name" value="HNH_5"/>
</dbReference>
<dbReference type="InterPro" id="IPR052892">
    <property type="entry name" value="NA-targeting_endonuclease"/>
</dbReference>
<dbReference type="EMBL" id="CP159837">
    <property type="protein sequence ID" value="XCM35572.1"/>
    <property type="molecule type" value="Genomic_DNA"/>
</dbReference>
<evidence type="ECO:0000259" key="1">
    <source>
        <dbReference type="SMART" id="SM00507"/>
    </source>
</evidence>
<feature type="domain" description="HNH nuclease" evidence="1">
    <location>
        <begin position="12"/>
        <end position="62"/>
    </location>
</feature>
<keyword evidence="2" id="KW-0540">Nuclease</keyword>
<keyword evidence="2" id="KW-0255">Endonuclease</keyword>
<gene>
    <name evidence="2" type="ORF">ABWT76_004263</name>
</gene>
<dbReference type="PANTHER" id="PTHR33877:SF2">
    <property type="entry name" value="OS07G0170200 PROTEIN"/>
    <property type="match status" value="1"/>
</dbReference>
<dbReference type="Pfam" id="PF14279">
    <property type="entry name" value="HNH_5"/>
    <property type="match status" value="1"/>
</dbReference>